<evidence type="ECO:0000313" key="1">
    <source>
        <dbReference type="EMBL" id="KAJ8953639.1"/>
    </source>
</evidence>
<sequence length="126" mass="14531">MFNVPIFESSLEERKRIRQNWAATRRQWAGQGNSFLLGDNMVLLRAVGAAEYANSQGKLDKFCSENGLRHKAVAEIRKLRVQLSNEIKNNIPEAEVVVDPKLKPPTDLQVCLNYCYWLGKLYTWDF</sequence>
<gene>
    <name evidence="1" type="ORF">NQ314_007246</name>
</gene>
<reference evidence="1" key="1">
    <citation type="journal article" date="2023" name="Insect Mol. Biol.">
        <title>Genome sequencing provides insights into the evolution of gene families encoding plant cell wall-degrading enzymes in longhorned beetles.</title>
        <authorList>
            <person name="Shin N.R."/>
            <person name="Okamura Y."/>
            <person name="Kirsch R."/>
            <person name="Pauchet Y."/>
        </authorList>
    </citation>
    <scope>NUCLEOTIDE SEQUENCE</scope>
    <source>
        <strain evidence="1">RBIC_L_NR</strain>
    </source>
</reference>
<organism evidence="1 2">
    <name type="scientific">Rhamnusium bicolor</name>
    <dbReference type="NCBI Taxonomy" id="1586634"/>
    <lineage>
        <taxon>Eukaryota</taxon>
        <taxon>Metazoa</taxon>
        <taxon>Ecdysozoa</taxon>
        <taxon>Arthropoda</taxon>
        <taxon>Hexapoda</taxon>
        <taxon>Insecta</taxon>
        <taxon>Pterygota</taxon>
        <taxon>Neoptera</taxon>
        <taxon>Endopterygota</taxon>
        <taxon>Coleoptera</taxon>
        <taxon>Polyphaga</taxon>
        <taxon>Cucujiformia</taxon>
        <taxon>Chrysomeloidea</taxon>
        <taxon>Cerambycidae</taxon>
        <taxon>Lepturinae</taxon>
        <taxon>Rhagiini</taxon>
        <taxon>Rhamnusium</taxon>
    </lineage>
</organism>
<dbReference type="EMBL" id="JANEYF010001958">
    <property type="protein sequence ID" value="KAJ8953639.1"/>
    <property type="molecule type" value="Genomic_DNA"/>
</dbReference>
<evidence type="ECO:0000313" key="2">
    <source>
        <dbReference type="Proteomes" id="UP001162156"/>
    </source>
</evidence>
<protein>
    <recommendedName>
        <fullName evidence="3">Hexosyltransferase</fullName>
    </recommendedName>
</protein>
<accession>A0AAV8YQ33</accession>
<dbReference type="Proteomes" id="UP001162156">
    <property type="component" value="Unassembled WGS sequence"/>
</dbReference>
<comment type="caution">
    <text evidence="1">The sequence shown here is derived from an EMBL/GenBank/DDBJ whole genome shotgun (WGS) entry which is preliminary data.</text>
</comment>
<name>A0AAV8YQ33_9CUCU</name>
<proteinExistence type="predicted"/>
<keyword evidence="2" id="KW-1185">Reference proteome</keyword>
<dbReference type="AlphaFoldDB" id="A0AAV8YQ33"/>
<evidence type="ECO:0008006" key="3">
    <source>
        <dbReference type="Google" id="ProtNLM"/>
    </source>
</evidence>